<evidence type="ECO:0000256" key="2">
    <source>
        <dbReference type="ARBA" id="ARBA00022679"/>
    </source>
</evidence>
<proteinExistence type="inferred from homology"/>
<dbReference type="InterPro" id="IPR023213">
    <property type="entry name" value="CAT-like_dom_sf"/>
</dbReference>
<protein>
    <submittedName>
        <fullName evidence="4">Uncharacterized protein</fullName>
    </submittedName>
</protein>
<evidence type="ECO:0000256" key="3">
    <source>
        <dbReference type="ARBA" id="ARBA00023315"/>
    </source>
</evidence>
<gene>
    <name evidence="4" type="ORF">V6N12_063469</name>
</gene>
<accession>A0ABR2FBY3</accession>
<keyword evidence="5" id="KW-1185">Reference proteome</keyword>
<evidence type="ECO:0000256" key="1">
    <source>
        <dbReference type="ARBA" id="ARBA00009861"/>
    </source>
</evidence>
<dbReference type="PANTHER" id="PTHR31623:SF36">
    <property type="entry name" value="STEMMADENINE O-ACETYLTRANSFERASE-LIKE"/>
    <property type="match status" value="1"/>
</dbReference>
<sequence>MEVHITSKQMVKPSSSNLHLLEPFQLSLLDQLASRYYTCSILFYAEPRADTSRFSGRLKRSLSDALAQFYPLAGRVKNNLFISDYDEGALYVEAEVKCRLSDFVGRAQELGALNQLLPCRPFCYVQDSNAPQLAFQVNVFDCGGIALALCGLHKMVDAATGFAFLKSWAAFNRGSSGEIPIPSMLGALSRLLPPIESMPENADLKSLFFGDGRRRVTRSFMFDANAIATLKLRAESKSLEHPSRVLALTAFLWKHAIRAGISVSGTPKPVFLCQPVSIRQRMRPQLPSYSIGNMFLPIFAKYNPAGQHIDQSELCVLLRQTAQSVPNNSQDVLQGFKTITEQVSQIAEMVSKGNANFYVLSSWLNTYEPNEDFGWGKPSLISIPEVDSNIPGLINWFFLKNTGAGRHNGIEVWITLSDKEMGFLEHDPEFLAFASPTPSFGKI</sequence>
<name>A0ABR2FBY3_9ROSI</name>
<organism evidence="4 5">
    <name type="scientific">Hibiscus sabdariffa</name>
    <name type="common">roselle</name>
    <dbReference type="NCBI Taxonomy" id="183260"/>
    <lineage>
        <taxon>Eukaryota</taxon>
        <taxon>Viridiplantae</taxon>
        <taxon>Streptophyta</taxon>
        <taxon>Embryophyta</taxon>
        <taxon>Tracheophyta</taxon>
        <taxon>Spermatophyta</taxon>
        <taxon>Magnoliopsida</taxon>
        <taxon>eudicotyledons</taxon>
        <taxon>Gunneridae</taxon>
        <taxon>Pentapetalae</taxon>
        <taxon>rosids</taxon>
        <taxon>malvids</taxon>
        <taxon>Malvales</taxon>
        <taxon>Malvaceae</taxon>
        <taxon>Malvoideae</taxon>
        <taxon>Hibiscus</taxon>
    </lineage>
</organism>
<evidence type="ECO:0000313" key="4">
    <source>
        <dbReference type="EMBL" id="KAK8575815.1"/>
    </source>
</evidence>
<dbReference type="Proteomes" id="UP001472677">
    <property type="component" value="Unassembled WGS sequence"/>
</dbReference>
<comment type="similarity">
    <text evidence="1">Belongs to the plant acyltransferase family.</text>
</comment>
<keyword evidence="2" id="KW-0808">Transferase</keyword>
<dbReference type="Gene3D" id="3.30.559.10">
    <property type="entry name" value="Chloramphenicol acetyltransferase-like domain"/>
    <property type="match status" value="2"/>
</dbReference>
<keyword evidence="3" id="KW-0012">Acyltransferase</keyword>
<dbReference type="PANTHER" id="PTHR31623">
    <property type="entry name" value="F21J9.9"/>
    <property type="match status" value="1"/>
</dbReference>
<dbReference type="EMBL" id="JBBPBM010000007">
    <property type="protein sequence ID" value="KAK8575815.1"/>
    <property type="molecule type" value="Genomic_DNA"/>
</dbReference>
<reference evidence="4 5" key="1">
    <citation type="journal article" date="2024" name="G3 (Bethesda)">
        <title>Genome assembly of Hibiscus sabdariffa L. provides insights into metabolisms of medicinal natural products.</title>
        <authorList>
            <person name="Kim T."/>
        </authorList>
    </citation>
    <scope>NUCLEOTIDE SEQUENCE [LARGE SCALE GENOMIC DNA]</scope>
    <source>
        <strain evidence="4">TK-2024</strain>
        <tissue evidence="4">Old leaves</tissue>
    </source>
</reference>
<dbReference type="Pfam" id="PF02458">
    <property type="entry name" value="Transferase"/>
    <property type="match status" value="1"/>
</dbReference>
<comment type="caution">
    <text evidence="4">The sequence shown here is derived from an EMBL/GenBank/DDBJ whole genome shotgun (WGS) entry which is preliminary data.</text>
</comment>
<evidence type="ECO:0000313" key="5">
    <source>
        <dbReference type="Proteomes" id="UP001472677"/>
    </source>
</evidence>